<sequence length="101" mass="11497">MCHQLSNSIHTHKHKHNPNTEPNKSWCHRAVLASIRCLLLNGRMANCLRWLIFFFWWGKLPEAFPQTLDGRLRNASSARGRARLGGPRETVPAGSNEQSIP</sequence>
<protein>
    <submittedName>
        <fullName evidence="2">Uncharacterized protein</fullName>
    </submittedName>
</protein>
<keyword evidence="3" id="KW-1185">Reference proteome</keyword>
<reference evidence="3" key="1">
    <citation type="submission" date="2016-04" db="EMBL/GenBank/DDBJ databases">
        <title>Cephalotus genome sequencing.</title>
        <authorList>
            <person name="Fukushima K."/>
            <person name="Hasebe M."/>
            <person name="Fang X."/>
        </authorList>
    </citation>
    <scope>NUCLEOTIDE SEQUENCE [LARGE SCALE GENOMIC DNA]</scope>
    <source>
        <strain evidence="3">cv. St1</strain>
    </source>
</reference>
<dbReference type="EMBL" id="BDDD01000132">
    <property type="protein sequence ID" value="GAV59956.1"/>
    <property type="molecule type" value="Genomic_DNA"/>
</dbReference>
<accession>A0A1Q3AW19</accession>
<gene>
    <name evidence="2" type="ORF">CFOL_v3_03487</name>
</gene>
<feature type="region of interest" description="Disordered" evidence="1">
    <location>
        <begin position="77"/>
        <end position="101"/>
    </location>
</feature>
<comment type="caution">
    <text evidence="2">The sequence shown here is derived from an EMBL/GenBank/DDBJ whole genome shotgun (WGS) entry which is preliminary data.</text>
</comment>
<dbReference type="AlphaFoldDB" id="A0A1Q3AW19"/>
<evidence type="ECO:0000313" key="2">
    <source>
        <dbReference type="EMBL" id="GAV59956.1"/>
    </source>
</evidence>
<proteinExistence type="predicted"/>
<feature type="region of interest" description="Disordered" evidence="1">
    <location>
        <begin position="1"/>
        <end position="23"/>
    </location>
</feature>
<evidence type="ECO:0000256" key="1">
    <source>
        <dbReference type="SAM" id="MobiDB-lite"/>
    </source>
</evidence>
<organism evidence="2 3">
    <name type="scientific">Cephalotus follicularis</name>
    <name type="common">Albany pitcher plant</name>
    <dbReference type="NCBI Taxonomy" id="3775"/>
    <lineage>
        <taxon>Eukaryota</taxon>
        <taxon>Viridiplantae</taxon>
        <taxon>Streptophyta</taxon>
        <taxon>Embryophyta</taxon>
        <taxon>Tracheophyta</taxon>
        <taxon>Spermatophyta</taxon>
        <taxon>Magnoliopsida</taxon>
        <taxon>eudicotyledons</taxon>
        <taxon>Gunneridae</taxon>
        <taxon>Pentapetalae</taxon>
        <taxon>rosids</taxon>
        <taxon>fabids</taxon>
        <taxon>Oxalidales</taxon>
        <taxon>Cephalotaceae</taxon>
        <taxon>Cephalotus</taxon>
    </lineage>
</organism>
<evidence type="ECO:0000313" key="3">
    <source>
        <dbReference type="Proteomes" id="UP000187406"/>
    </source>
</evidence>
<dbReference type="Proteomes" id="UP000187406">
    <property type="component" value="Unassembled WGS sequence"/>
</dbReference>
<name>A0A1Q3AW19_CEPFO</name>
<dbReference type="InParanoid" id="A0A1Q3AW19"/>